<name>A0AAN7NGG1_MYCAM</name>
<evidence type="ECO:0000313" key="1">
    <source>
        <dbReference type="EMBL" id="KAK4815155.1"/>
    </source>
</evidence>
<protein>
    <submittedName>
        <fullName evidence="1">Uncharacterized protein</fullName>
    </submittedName>
</protein>
<gene>
    <name evidence="1" type="ORF">QYF61_017596</name>
</gene>
<dbReference type="Proteomes" id="UP001333110">
    <property type="component" value="Unassembled WGS sequence"/>
</dbReference>
<accession>A0AAN7NGG1</accession>
<keyword evidence="2" id="KW-1185">Reference proteome</keyword>
<dbReference type="AlphaFoldDB" id="A0AAN7NGG1"/>
<dbReference type="EMBL" id="JAUNZN010000010">
    <property type="protein sequence ID" value="KAK4815155.1"/>
    <property type="molecule type" value="Genomic_DNA"/>
</dbReference>
<reference evidence="1 2" key="1">
    <citation type="journal article" date="2023" name="J. Hered.">
        <title>Chromosome-level genome of the wood stork (Mycteria americana) provides insight into avian chromosome evolution.</title>
        <authorList>
            <person name="Flamio R. Jr."/>
            <person name="Ramstad K.M."/>
        </authorList>
    </citation>
    <scope>NUCLEOTIDE SEQUENCE [LARGE SCALE GENOMIC DNA]</scope>
    <source>
        <strain evidence="1">JAX WOST 10</strain>
    </source>
</reference>
<sequence>MSQQCALAAKKANNILVCLNSSIASRSWEVVIPLYLSALMRPPVENCIQFWAPSTNQTSTEALQHLC</sequence>
<evidence type="ECO:0000313" key="2">
    <source>
        <dbReference type="Proteomes" id="UP001333110"/>
    </source>
</evidence>
<organism evidence="1 2">
    <name type="scientific">Mycteria americana</name>
    <name type="common">Wood stork</name>
    <dbReference type="NCBI Taxonomy" id="33587"/>
    <lineage>
        <taxon>Eukaryota</taxon>
        <taxon>Metazoa</taxon>
        <taxon>Chordata</taxon>
        <taxon>Craniata</taxon>
        <taxon>Vertebrata</taxon>
        <taxon>Euteleostomi</taxon>
        <taxon>Archelosauria</taxon>
        <taxon>Archosauria</taxon>
        <taxon>Dinosauria</taxon>
        <taxon>Saurischia</taxon>
        <taxon>Theropoda</taxon>
        <taxon>Coelurosauria</taxon>
        <taxon>Aves</taxon>
        <taxon>Neognathae</taxon>
        <taxon>Neoaves</taxon>
        <taxon>Aequornithes</taxon>
        <taxon>Ciconiiformes</taxon>
        <taxon>Ciconiidae</taxon>
        <taxon>Mycteria</taxon>
    </lineage>
</organism>
<comment type="caution">
    <text evidence="1">The sequence shown here is derived from an EMBL/GenBank/DDBJ whole genome shotgun (WGS) entry which is preliminary data.</text>
</comment>
<proteinExistence type="predicted"/>